<dbReference type="Proteomes" id="UP001180020">
    <property type="component" value="Unassembled WGS sequence"/>
</dbReference>
<sequence length="118" mass="12556">MKREMERKEQEKNRSHKVDFVTGGTQSVTISQIPKLGTQISAVSTSGLHSAITVAEVLSRDSRQNKKTKWDKVITDQIVDGDVRLPLPPAGQDVVSAAAAHAAILSAANVGAGYTAFA</sequence>
<dbReference type="PANTHER" id="PTHR13464:SF0">
    <property type="entry name" value="SAP30-BINDING PROTEIN"/>
    <property type="match status" value="1"/>
</dbReference>
<dbReference type="AlphaFoldDB" id="A0AAV9DBG5"/>
<organism evidence="1 3">
    <name type="scientific">Acorus calamus</name>
    <name type="common">Sweet flag</name>
    <dbReference type="NCBI Taxonomy" id="4465"/>
    <lineage>
        <taxon>Eukaryota</taxon>
        <taxon>Viridiplantae</taxon>
        <taxon>Streptophyta</taxon>
        <taxon>Embryophyta</taxon>
        <taxon>Tracheophyta</taxon>
        <taxon>Spermatophyta</taxon>
        <taxon>Magnoliopsida</taxon>
        <taxon>Liliopsida</taxon>
        <taxon>Acoraceae</taxon>
        <taxon>Acorus</taxon>
    </lineage>
</organism>
<keyword evidence="3" id="KW-1185">Reference proteome</keyword>
<dbReference type="EMBL" id="JAUJYO010000014">
    <property type="protein sequence ID" value="KAK1298935.1"/>
    <property type="molecule type" value="Genomic_DNA"/>
</dbReference>
<reference evidence="1" key="2">
    <citation type="submission" date="2023-06" db="EMBL/GenBank/DDBJ databases">
        <authorList>
            <person name="Ma L."/>
            <person name="Liu K.-W."/>
            <person name="Li Z."/>
            <person name="Hsiao Y.-Y."/>
            <person name="Qi Y."/>
            <person name="Fu T."/>
            <person name="Tang G."/>
            <person name="Zhang D."/>
            <person name="Sun W.-H."/>
            <person name="Liu D.-K."/>
            <person name="Li Y."/>
            <person name="Chen G.-Z."/>
            <person name="Liu X.-D."/>
            <person name="Liao X.-Y."/>
            <person name="Jiang Y.-T."/>
            <person name="Yu X."/>
            <person name="Hao Y."/>
            <person name="Huang J."/>
            <person name="Zhao X.-W."/>
            <person name="Ke S."/>
            <person name="Chen Y.-Y."/>
            <person name="Wu W.-L."/>
            <person name="Hsu J.-L."/>
            <person name="Lin Y.-F."/>
            <person name="Huang M.-D."/>
            <person name="Li C.-Y."/>
            <person name="Huang L."/>
            <person name="Wang Z.-W."/>
            <person name="Zhao X."/>
            <person name="Zhong W.-Y."/>
            <person name="Peng D.-H."/>
            <person name="Ahmad S."/>
            <person name="Lan S."/>
            <person name="Zhang J.-S."/>
            <person name="Tsai W.-C."/>
            <person name="Van De Peer Y."/>
            <person name="Liu Z.-J."/>
        </authorList>
    </citation>
    <scope>NUCLEOTIDE SEQUENCE</scope>
    <source>
        <strain evidence="1">CP</strain>
        <tissue evidence="1">Leaves</tissue>
    </source>
</reference>
<evidence type="ECO:0000313" key="3">
    <source>
        <dbReference type="Proteomes" id="UP001180020"/>
    </source>
</evidence>
<comment type="caution">
    <text evidence="1">The sequence shown here is derived from an EMBL/GenBank/DDBJ whole genome shotgun (WGS) entry which is preliminary data.</text>
</comment>
<proteinExistence type="predicted"/>
<accession>A0AAV9DBG5</accession>
<gene>
    <name evidence="2" type="ORF">QJS10_CPB14g00686</name>
    <name evidence="1" type="ORF">QJS10_CPB14g00918</name>
</gene>
<protein>
    <submittedName>
        <fullName evidence="1">Uncharacterized protein</fullName>
    </submittedName>
</protein>
<dbReference type="InterPro" id="IPR012479">
    <property type="entry name" value="SAP30BP"/>
</dbReference>
<reference evidence="1" key="1">
    <citation type="journal article" date="2023" name="Nat. Commun.">
        <title>Diploid and tetraploid genomes of Acorus and the evolution of monocots.</title>
        <authorList>
            <person name="Ma L."/>
            <person name="Liu K.W."/>
            <person name="Li Z."/>
            <person name="Hsiao Y.Y."/>
            <person name="Qi Y."/>
            <person name="Fu T."/>
            <person name="Tang G.D."/>
            <person name="Zhang D."/>
            <person name="Sun W.H."/>
            <person name="Liu D.K."/>
            <person name="Li Y."/>
            <person name="Chen G.Z."/>
            <person name="Liu X.D."/>
            <person name="Liao X.Y."/>
            <person name="Jiang Y.T."/>
            <person name="Yu X."/>
            <person name="Hao Y."/>
            <person name="Huang J."/>
            <person name="Zhao X.W."/>
            <person name="Ke S."/>
            <person name="Chen Y.Y."/>
            <person name="Wu W.L."/>
            <person name="Hsu J.L."/>
            <person name="Lin Y.F."/>
            <person name="Huang M.D."/>
            <person name="Li C.Y."/>
            <person name="Huang L."/>
            <person name="Wang Z.W."/>
            <person name="Zhao X."/>
            <person name="Zhong W.Y."/>
            <person name="Peng D.H."/>
            <person name="Ahmad S."/>
            <person name="Lan S."/>
            <person name="Zhang J.S."/>
            <person name="Tsai W.C."/>
            <person name="Van de Peer Y."/>
            <person name="Liu Z.J."/>
        </authorList>
    </citation>
    <scope>NUCLEOTIDE SEQUENCE</scope>
    <source>
        <strain evidence="1">CP</strain>
    </source>
</reference>
<dbReference type="PANTHER" id="PTHR13464">
    <property type="entry name" value="TRANSCRIPTIONAL REGULATOR PROTEIN HCNGP"/>
    <property type="match status" value="1"/>
</dbReference>
<evidence type="ECO:0000313" key="2">
    <source>
        <dbReference type="EMBL" id="KAK1298935.1"/>
    </source>
</evidence>
<evidence type="ECO:0000313" key="1">
    <source>
        <dbReference type="EMBL" id="KAK1298335.1"/>
    </source>
</evidence>
<dbReference type="GO" id="GO:0005634">
    <property type="term" value="C:nucleus"/>
    <property type="evidence" value="ECO:0007669"/>
    <property type="project" value="TreeGrafter"/>
</dbReference>
<dbReference type="EMBL" id="JAUJYO010000014">
    <property type="protein sequence ID" value="KAK1298335.1"/>
    <property type="molecule type" value="Genomic_DNA"/>
</dbReference>
<name>A0AAV9DBG5_ACOCL</name>
<dbReference type="GO" id="GO:0006355">
    <property type="term" value="P:regulation of DNA-templated transcription"/>
    <property type="evidence" value="ECO:0007669"/>
    <property type="project" value="InterPro"/>
</dbReference>